<evidence type="ECO:0000313" key="10">
    <source>
        <dbReference type="Proteomes" id="UP000218899"/>
    </source>
</evidence>
<feature type="domain" description="Response regulatory" evidence="8">
    <location>
        <begin position="6"/>
        <end position="120"/>
    </location>
</feature>
<dbReference type="InterPro" id="IPR036388">
    <property type="entry name" value="WH-like_DNA-bd_sf"/>
</dbReference>
<evidence type="ECO:0000259" key="7">
    <source>
        <dbReference type="PROSITE" id="PS50043"/>
    </source>
</evidence>
<dbReference type="FunFam" id="3.40.50.2300:FF:000018">
    <property type="entry name" value="DNA-binding transcriptional regulator NtrC"/>
    <property type="match status" value="1"/>
</dbReference>
<dbReference type="Pfam" id="PF00072">
    <property type="entry name" value="Response_reg"/>
    <property type="match status" value="1"/>
</dbReference>
<keyword evidence="2" id="KW-0902">Two-component regulatory system</keyword>
<dbReference type="OrthoDB" id="9802186at2"/>
<sequence>MKDDATVFVVDDDAGVRDSLRWVIESAGLKVETFACARDFLDAYDPSRPGCLVLDIRMPGMSGMDLQKELVARRIDIGIIFITGHATVATAVHAMRAGAVDFITKPFSDQALLDRVTECIERARRRYRQRLERADVAARFALLTPREHEIMNDVVSGKSNKVIAAERNISQKTVEAHRAKMMQKLQARSLAELMRMVLPQEDLREKP</sequence>
<keyword evidence="3" id="KW-0805">Transcription regulation</keyword>
<dbReference type="SUPFAM" id="SSF52172">
    <property type="entry name" value="CheY-like"/>
    <property type="match status" value="1"/>
</dbReference>
<name>A0A1B4V638_9GAMM</name>
<dbReference type="SMART" id="SM00448">
    <property type="entry name" value="REC"/>
    <property type="match status" value="1"/>
</dbReference>
<dbReference type="InterPro" id="IPR011006">
    <property type="entry name" value="CheY-like_superfamily"/>
</dbReference>
<dbReference type="InterPro" id="IPR001789">
    <property type="entry name" value="Sig_transdc_resp-reg_receiver"/>
</dbReference>
<dbReference type="GO" id="GO:0000160">
    <property type="term" value="P:phosphorelay signal transduction system"/>
    <property type="evidence" value="ECO:0007669"/>
    <property type="project" value="UniProtKB-KW"/>
</dbReference>
<evidence type="ECO:0000256" key="5">
    <source>
        <dbReference type="ARBA" id="ARBA00023163"/>
    </source>
</evidence>
<dbReference type="SMART" id="SM00421">
    <property type="entry name" value="HTH_LUXR"/>
    <property type="match status" value="1"/>
</dbReference>
<evidence type="ECO:0000256" key="1">
    <source>
        <dbReference type="ARBA" id="ARBA00022553"/>
    </source>
</evidence>
<evidence type="ECO:0000256" key="4">
    <source>
        <dbReference type="ARBA" id="ARBA00023125"/>
    </source>
</evidence>
<dbReference type="PROSITE" id="PS50043">
    <property type="entry name" value="HTH_LUXR_2"/>
    <property type="match status" value="1"/>
</dbReference>
<keyword evidence="4" id="KW-0238">DNA-binding</keyword>
<evidence type="ECO:0000256" key="3">
    <source>
        <dbReference type="ARBA" id="ARBA00023015"/>
    </source>
</evidence>
<dbReference type="CDD" id="cd06170">
    <property type="entry name" value="LuxR_C_like"/>
    <property type="match status" value="1"/>
</dbReference>
<dbReference type="Gene3D" id="3.40.50.2300">
    <property type="match status" value="1"/>
</dbReference>
<dbReference type="PROSITE" id="PS50110">
    <property type="entry name" value="RESPONSE_REGULATORY"/>
    <property type="match status" value="1"/>
</dbReference>
<dbReference type="Gene3D" id="1.10.10.10">
    <property type="entry name" value="Winged helix-like DNA-binding domain superfamily/Winged helix DNA-binding domain"/>
    <property type="match status" value="1"/>
</dbReference>
<dbReference type="EMBL" id="AP014936">
    <property type="protein sequence ID" value="BAU49013.1"/>
    <property type="molecule type" value="Genomic_DNA"/>
</dbReference>
<dbReference type="AlphaFoldDB" id="A0A1B4V638"/>
<dbReference type="GO" id="GO:0006355">
    <property type="term" value="P:regulation of DNA-templated transcription"/>
    <property type="evidence" value="ECO:0007669"/>
    <property type="project" value="InterPro"/>
</dbReference>
<reference evidence="9 10" key="1">
    <citation type="submission" date="2015-08" db="EMBL/GenBank/DDBJ databases">
        <title>Complete genome sequence of Sulfurifustis variabilis.</title>
        <authorList>
            <person name="Miura A."/>
            <person name="Kojima H."/>
            <person name="Fukui M."/>
        </authorList>
    </citation>
    <scope>NUCLEOTIDE SEQUENCE [LARGE SCALE GENOMIC DNA]</scope>
    <source>
        <strain evidence="10">skN76</strain>
    </source>
</reference>
<dbReference type="CDD" id="cd17537">
    <property type="entry name" value="REC_FixJ"/>
    <property type="match status" value="1"/>
</dbReference>
<dbReference type="KEGG" id="sva:SVA_2465"/>
<dbReference type="PANTHER" id="PTHR44688">
    <property type="entry name" value="DNA-BINDING TRANSCRIPTIONAL ACTIVATOR DEVR_DOSR"/>
    <property type="match status" value="1"/>
</dbReference>
<feature type="modified residue" description="4-aspartylphosphate" evidence="6">
    <location>
        <position position="55"/>
    </location>
</feature>
<dbReference type="PRINTS" id="PR00038">
    <property type="entry name" value="HTHLUXR"/>
</dbReference>
<accession>A0A1B4V638</accession>
<keyword evidence="5" id="KW-0804">Transcription</keyword>
<dbReference type="Proteomes" id="UP000218899">
    <property type="component" value="Chromosome"/>
</dbReference>
<keyword evidence="1 6" id="KW-0597">Phosphoprotein</keyword>
<organism evidence="9 10">
    <name type="scientific">Sulfurifustis variabilis</name>
    <dbReference type="NCBI Taxonomy" id="1675686"/>
    <lineage>
        <taxon>Bacteria</taxon>
        <taxon>Pseudomonadati</taxon>
        <taxon>Pseudomonadota</taxon>
        <taxon>Gammaproteobacteria</taxon>
        <taxon>Acidiferrobacterales</taxon>
        <taxon>Acidiferrobacteraceae</taxon>
        <taxon>Sulfurifustis</taxon>
    </lineage>
</organism>
<dbReference type="Pfam" id="PF00196">
    <property type="entry name" value="GerE"/>
    <property type="match status" value="1"/>
</dbReference>
<dbReference type="InterPro" id="IPR000792">
    <property type="entry name" value="Tscrpt_reg_LuxR_C"/>
</dbReference>
<dbReference type="PANTHER" id="PTHR44688:SF16">
    <property type="entry name" value="DNA-BINDING TRANSCRIPTIONAL ACTIVATOR DEVR_DOSR"/>
    <property type="match status" value="1"/>
</dbReference>
<protein>
    <submittedName>
        <fullName evidence="9">LuxR family transcriptional regulator</fullName>
    </submittedName>
</protein>
<evidence type="ECO:0000256" key="2">
    <source>
        <dbReference type="ARBA" id="ARBA00023012"/>
    </source>
</evidence>
<feature type="domain" description="HTH luxR-type" evidence="7">
    <location>
        <begin position="136"/>
        <end position="201"/>
    </location>
</feature>
<evidence type="ECO:0000256" key="6">
    <source>
        <dbReference type="PROSITE-ProRule" id="PRU00169"/>
    </source>
</evidence>
<dbReference type="InterPro" id="IPR016032">
    <property type="entry name" value="Sig_transdc_resp-reg_C-effctor"/>
</dbReference>
<keyword evidence="10" id="KW-1185">Reference proteome</keyword>
<evidence type="ECO:0000313" key="9">
    <source>
        <dbReference type="EMBL" id="BAU49013.1"/>
    </source>
</evidence>
<dbReference type="SUPFAM" id="SSF46894">
    <property type="entry name" value="C-terminal effector domain of the bipartite response regulators"/>
    <property type="match status" value="1"/>
</dbReference>
<dbReference type="RefSeq" id="WP_096461470.1">
    <property type="nucleotide sequence ID" value="NZ_AP014936.1"/>
</dbReference>
<dbReference type="GO" id="GO:0003677">
    <property type="term" value="F:DNA binding"/>
    <property type="evidence" value="ECO:0007669"/>
    <property type="project" value="UniProtKB-KW"/>
</dbReference>
<proteinExistence type="predicted"/>
<gene>
    <name evidence="9" type="ORF">SVA_2465</name>
</gene>
<evidence type="ECO:0000259" key="8">
    <source>
        <dbReference type="PROSITE" id="PS50110"/>
    </source>
</evidence>